<accession>A0A4Q7LWS6</accession>
<dbReference type="AlphaFoldDB" id="A0A4Q7LWS6"/>
<feature type="transmembrane region" description="Helical" evidence="1">
    <location>
        <begin position="20"/>
        <end position="45"/>
    </location>
</feature>
<protein>
    <submittedName>
        <fullName evidence="2">Uncharacterized protein</fullName>
    </submittedName>
</protein>
<keyword evidence="3" id="KW-1185">Reference proteome</keyword>
<reference evidence="2 3" key="1">
    <citation type="journal article" date="2015" name="Stand. Genomic Sci.">
        <title>Genomic Encyclopedia of Bacterial and Archaeal Type Strains, Phase III: the genomes of soil and plant-associated and newly described type strains.</title>
        <authorList>
            <person name="Whitman W.B."/>
            <person name="Woyke T."/>
            <person name="Klenk H.P."/>
            <person name="Zhou Y."/>
            <person name="Lilburn T.G."/>
            <person name="Beck B.J."/>
            <person name="De Vos P."/>
            <person name="Vandamme P."/>
            <person name="Eisen J.A."/>
            <person name="Garrity G."/>
            <person name="Hugenholtz P."/>
            <person name="Kyrpides N.C."/>
        </authorList>
    </citation>
    <scope>NUCLEOTIDE SEQUENCE [LARGE SCALE GENOMIC DNA]</scope>
    <source>
        <strain evidence="2 3">CV2</strain>
    </source>
</reference>
<keyword evidence="1" id="KW-0472">Membrane</keyword>
<keyword evidence="1" id="KW-1133">Transmembrane helix</keyword>
<keyword evidence="1" id="KW-0812">Transmembrane</keyword>
<feature type="transmembrane region" description="Helical" evidence="1">
    <location>
        <begin position="140"/>
        <end position="159"/>
    </location>
</feature>
<proteinExistence type="predicted"/>
<dbReference type="RefSeq" id="WP_130484554.1">
    <property type="nucleotide sequence ID" value="NZ_SGWW01000001.1"/>
</dbReference>
<feature type="transmembrane region" description="Helical" evidence="1">
    <location>
        <begin position="104"/>
        <end position="128"/>
    </location>
</feature>
<organism evidence="2 3">
    <name type="scientific">Microcella putealis</name>
    <dbReference type="NCBI Taxonomy" id="337005"/>
    <lineage>
        <taxon>Bacteria</taxon>
        <taxon>Bacillati</taxon>
        <taxon>Actinomycetota</taxon>
        <taxon>Actinomycetes</taxon>
        <taxon>Micrococcales</taxon>
        <taxon>Microbacteriaceae</taxon>
        <taxon>Microcella</taxon>
    </lineage>
</organism>
<evidence type="ECO:0000313" key="3">
    <source>
        <dbReference type="Proteomes" id="UP000293519"/>
    </source>
</evidence>
<comment type="caution">
    <text evidence="2">The sequence shown here is derived from an EMBL/GenBank/DDBJ whole genome shotgun (WGS) entry which is preliminary data.</text>
</comment>
<feature type="transmembrane region" description="Helical" evidence="1">
    <location>
        <begin position="72"/>
        <end position="92"/>
    </location>
</feature>
<name>A0A4Q7LWS6_9MICO</name>
<gene>
    <name evidence="2" type="ORF">EV141_0701</name>
</gene>
<sequence length="180" mass="19888">MAERGLVMHDDEVVGRRAAYVTLGLALFVVVALLLLAANLAILLVTGAQPNELETARQTAWLQWRGRFPIEVPWWLFLVAAAGWIVVLRMVWRPERHYVRRVGPIFLLAGASIVALLSGVTAVVGGTWARWYFRDGWELYLIPVVLLVIVAVVAGTRAVQLNRGRPTGRARARGVRAGDS</sequence>
<dbReference type="EMBL" id="SGWW01000001">
    <property type="protein sequence ID" value="RZS59475.1"/>
    <property type="molecule type" value="Genomic_DNA"/>
</dbReference>
<evidence type="ECO:0000313" key="2">
    <source>
        <dbReference type="EMBL" id="RZS59475.1"/>
    </source>
</evidence>
<evidence type="ECO:0000256" key="1">
    <source>
        <dbReference type="SAM" id="Phobius"/>
    </source>
</evidence>
<dbReference type="Proteomes" id="UP000293519">
    <property type="component" value="Unassembled WGS sequence"/>
</dbReference>